<keyword evidence="6 11" id="KW-0067">ATP-binding</keyword>
<dbReference type="PANTHER" id="PTHR42771">
    <property type="entry name" value="IRON(3+)-HYDROXAMATE IMPORT ATP-BINDING PROTEIN FHUC"/>
    <property type="match status" value="1"/>
</dbReference>
<dbReference type="GO" id="GO:0005886">
    <property type="term" value="C:plasma membrane"/>
    <property type="evidence" value="ECO:0007669"/>
    <property type="project" value="UniProtKB-SubCell"/>
</dbReference>
<evidence type="ECO:0000256" key="8">
    <source>
        <dbReference type="ARBA" id="ARBA00023065"/>
    </source>
</evidence>
<dbReference type="EMBL" id="QGQD01000078">
    <property type="protein sequence ID" value="TLC98972.1"/>
    <property type="molecule type" value="Genomic_DNA"/>
</dbReference>
<dbReference type="PROSITE" id="PS50893">
    <property type="entry name" value="ABC_TRANSPORTER_2"/>
    <property type="match status" value="1"/>
</dbReference>
<dbReference type="AlphaFoldDB" id="A0A4U8Q4Q2"/>
<evidence type="ECO:0000256" key="9">
    <source>
        <dbReference type="ARBA" id="ARBA00023136"/>
    </source>
</evidence>
<keyword evidence="5" id="KW-0547">Nucleotide-binding</keyword>
<dbReference type="InterPro" id="IPR017871">
    <property type="entry name" value="ABC_transporter-like_CS"/>
</dbReference>
<evidence type="ECO:0000256" key="2">
    <source>
        <dbReference type="ARBA" id="ARBA00022448"/>
    </source>
</evidence>
<proteinExistence type="predicted"/>
<evidence type="ECO:0000313" key="12">
    <source>
        <dbReference type="Proteomes" id="UP000306509"/>
    </source>
</evidence>
<dbReference type="InterPro" id="IPR027417">
    <property type="entry name" value="P-loop_NTPase"/>
</dbReference>
<dbReference type="SMART" id="SM00382">
    <property type="entry name" value="AAA"/>
    <property type="match status" value="1"/>
</dbReference>
<keyword evidence="8" id="KW-0406">Ion transport</keyword>
<sequence length="265" mass="29802">MNQECIQTKDLQIGYEDEIVINKLNLKIPKGKVTMVIGSNGCGKSTLLKAVSRIIPSRHGEILLHGKSLRRQASKSIARKMAVLPQSPSVPTGLMVKELVAYGRFPYQGPMSGLNEHDLQMIDWAMHSTGVYELKEKMVESLSGGQRQRAWIAMALAQETEILVLDEPTTYLDMSHQIEILKLLKKLNRENNRTIIMVIHELNHASKFADHLIGMKKGNVIFEGKPVDVITKENLVQLYGINAQLEQSRTGDYPICVDYDTLEHV</sequence>
<dbReference type="Proteomes" id="UP000306509">
    <property type="component" value="Unassembled WGS sequence"/>
</dbReference>
<evidence type="ECO:0000313" key="11">
    <source>
        <dbReference type="EMBL" id="TLC98972.1"/>
    </source>
</evidence>
<comment type="subcellular location">
    <subcellularLocation>
        <location evidence="1">Cell membrane</location>
        <topology evidence="1">Peripheral membrane protein</topology>
    </subcellularLocation>
</comment>
<name>A0A4U8Q4Q2_9FIRM</name>
<dbReference type="CDD" id="cd03214">
    <property type="entry name" value="ABC_Iron-Siderophores_B12_Hemin"/>
    <property type="match status" value="1"/>
</dbReference>
<keyword evidence="2" id="KW-0813">Transport</keyword>
<dbReference type="InterPro" id="IPR003439">
    <property type="entry name" value="ABC_transporter-like_ATP-bd"/>
</dbReference>
<dbReference type="SUPFAM" id="SSF52540">
    <property type="entry name" value="P-loop containing nucleoside triphosphate hydrolases"/>
    <property type="match status" value="1"/>
</dbReference>
<keyword evidence="3" id="KW-1003">Cell membrane</keyword>
<evidence type="ECO:0000256" key="4">
    <source>
        <dbReference type="ARBA" id="ARBA00022496"/>
    </source>
</evidence>
<evidence type="ECO:0000256" key="7">
    <source>
        <dbReference type="ARBA" id="ARBA00023004"/>
    </source>
</evidence>
<keyword evidence="9" id="KW-0472">Membrane</keyword>
<keyword evidence="4" id="KW-0410">Iron transport</keyword>
<dbReference type="GO" id="GO:0016887">
    <property type="term" value="F:ATP hydrolysis activity"/>
    <property type="evidence" value="ECO:0007669"/>
    <property type="project" value="InterPro"/>
</dbReference>
<evidence type="ECO:0000256" key="5">
    <source>
        <dbReference type="ARBA" id="ARBA00022741"/>
    </source>
</evidence>
<evidence type="ECO:0000259" key="10">
    <source>
        <dbReference type="PROSITE" id="PS50893"/>
    </source>
</evidence>
<protein>
    <submittedName>
        <fullName evidence="11">Putative siderophore transport system ATP-binding protein YusV</fullName>
    </submittedName>
</protein>
<organism evidence="11 12">
    <name type="scientific">Robinsoniella peoriensis</name>
    <dbReference type="NCBI Taxonomy" id="180332"/>
    <lineage>
        <taxon>Bacteria</taxon>
        <taxon>Bacillati</taxon>
        <taxon>Bacillota</taxon>
        <taxon>Clostridia</taxon>
        <taxon>Lachnospirales</taxon>
        <taxon>Lachnospiraceae</taxon>
        <taxon>Robinsoniella</taxon>
    </lineage>
</organism>
<gene>
    <name evidence="11" type="primary">yusV_3</name>
    <name evidence="11" type="ORF">DSM106044_04116</name>
</gene>
<dbReference type="GO" id="GO:0005524">
    <property type="term" value="F:ATP binding"/>
    <property type="evidence" value="ECO:0007669"/>
    <property type="project" value="UniProtKB-KW"/>
</dbReference>
<keyword evidence="12" id="KW-1185">Reference proteome</keyword>
<evidence type="ECO:0000256" key="3">
    <source>
        <dbReference type="ARBA" id="ARBA00022475"/>
    </source>
</evidence>
<dbReference type="InterPro" id="IPR051535">
    <property type="entry name" value="Siderophore_ABC-ATPase"/>
</dbReference>
<dbReference type="FunFam" id="3.40.50.300:FF:000134">
    <property type="entry name" value="Iron-enterobactin ABC transporter ATP-binding protein"/>
    <property type="match status" value="1"/>
</dbReference>
<dbReference type="GO" id="GO:0006826">
    <property type="term" value="P:iron ion transport"/>
    <property type="evidence" value="ECO:0007669"/>
    <property type="project" value="UniProtKB-KW"/>
</dbReference>
<dbReference type="Pfam" id="PF00005">
    <property type="entry name" value="ABC_tran"/>
    <property type="match status" value="1"/>
</dbReference>
<dbReference type="Gene3D" id="3.40.50.300">
    <property type="entry name" value="P-loop containing nucleotide triphosphate hydrolases"/>
    <property type="match status" value="1"/>
</dbReference>
<accession>A0A4U8Q4Q2</accession>
<dbReference type="PANTHER" id="PTHR42771:SF2">
    <property type="entry name" value="IRON(3+)-HYDROXAMATE IMPORT ATP-BINDING PROTEIN FHUC"/>
    <property type="match status" value="1"/>
</dbReference>
<feature type="domain" description="ABC transporter" evidence="10">
    <location>
        <begin position="6"/>
        <end position="242"/>
    </location>
</feature>
<dbReference type="InterPro" id="IPR003593">
    <property type="entry name" value="AAA+_ATPase"/>
</dbReference>
<comment type="caution">
    <text evidence="11">The sequence shown here is derived from an EMBL/GenBank/DDBJ whole genome shotgun (WGS) entry which is preliminary data.</text>
</comment>
<reference evidence="11 12" key="1">
    <citation type="journal article" date="2019" name="Anaerobe">
        <title>Detection of Robinsoniella peoriensis in multiple bone samples of a trauma patient.</title>
        <authorList>
            <person name="Schrottner P."/>
            <person name="Hartwich K."/>
            <person name="Bunk B."/>
            <person name="Schober I."/>
            <person name="Helbig S."/>
            <person name="Rudolph W.W."/>
            <person name="Gunzer F."/>
        </authorList>
    </citation>
    <scope>NUCLEOTIDE SEQUENCE [LARGE SCALE GENOMIC DNA]</scope>
    <source>
        <strain evidence="11 12">DSM 106044</strain>
    </source>
</reference>
<dbReference type="RefSeq" id="WP_138003550.1">
    <property type="nucleotide sequence ID" value="NZ_QGQD01000078.1"/>
</dbReference>
<keyword evidence="7" id="KW-0408">Iron</keyword>
<evidence type="ECO:0000256" key="1">
    <source>
        <dbReference type="ARBA" id="ARBA00004202"/>
    </source>
</evidence>
<dbReference type="STRING" id="180332.GCA_000797495_05795"/>
<dbReference type="PROSITE" id="PS00211">
    <property type="entry name" value="ABC_TRANSPORTER_1"/>
    <property type="match status" value="1"/>
</dbReference>
<evidence type="ECO:0000256" key="6">
    <source>
        <dbReference type="ARBA" id="ARBA00022840"/>
    </source>
</evidence>